<comment type="caution">
    <text evidence="2">The sequence shown here is derived from an EMBL/GenBank/DDBJ whole genome shotgun (WGS) entry which is preliminary data.</text>
</comment>
<proteinExistence type="predicted"/>
<accession>A0A843TYF1</accession>
<keyword evidence="3" id="KW-1185">Reference proteome</keyword>
<keyword evidence="1" id="KW-1133">Transmembrane helix</keyword>
<evidence type="ECO:0000256" key="1">
    <source>
        <dbReference type="SAM" id="Phobius"/>
    </source>
</evidence>
<evidence type="ECO:0000313" key="3">
    <source>
        <dbReference type="Proteomes" id="UP000652761"/>
    </source>
</evidence>
<dbReference type="AlphaFoldDB" id="A0A843TYF1"/>
<keyword evidence="1" id="KW-0812">Transmembrane</keyword>
<dbReference type="EMBL" id="NMUH01000207">
    <property type="protein sequence ID" value="MQL74433.1"/>
    <property type="molecule type" value="Genomic_DNA"/>
</dbReference>
<evidence type="ECO:0000313" key="2">
    <source>
        <dbReference type="EMBL" id="MQL74433.1"/>
    </source>
</evidence>
<gene>
    <name evidence="2" type="ORF">Taro_006794</name>
</gene>
<reference evidence="2" key="1">
    <citation type="submission" date="2017-07" db="EMBL/GenBank/DDBJ databases">
        <title>Taro Niue Genome Assembly and Annotation.</title>
        <authorList>
            <person name="Atibalentja N."/>
            <person name="Keating K."/>
            <person name="Fields C.J."/>
        </authorList>
    </citation>
    <scope>NUCLEOTIDE SEQUENCE</scope>
    <source>
        <strain evidence="2">Niue_2</strain>
        <tissue evidence="2">Leaf</tissue>
    </source>
</reference>
<organism evidence="2 3">
    <name type="scientific">Colocasia esculenta</name>
    <name type="common">Wild taro</name>
    <name type="synonym">Arum esculentum</name>
    <dbReference type="NCBI Taxonomy" id="4460"/>
    <lineage>
        <taxon>Eukaryota</taxon>
        <taxon>Viridiplantae</taxon>
        <taxon>Streptophyta</taxon>
        <taxon>Embryophyta</taxon>
        <taxon>Tracheophyta</taxon>
        <taxon>Spermatophyta</taxon>
        <taxon>Magnoliopsida</taxon>
        <taxon>Liliopsida</taxon>
        <taxon>Araceae</taxon>
        <taxon>Aroideae</taxon>
        <taxon>Colocasieae</taxon>
        <taxon>Colocasia</taxon>
    </lineage>
</organism>
<dbReference type="Proteomes" id="UP000652761">
    <property type="component" value="Unassembled WGS sequence"/>
</dbReference>
<protein>
    <submittedName>
        <fullName evidence="2">Uncharacterized protein</fullName>
    </submittedName>
</protein>
<keyword evidence="1" id="KW-0472">Membrane</keyword>
<sequence length="83" mass="9036">MTCESLCLVTCSVLIVGGTDTIRRTGPQLVLFSVPHFRELRPESLKVIGMGLRGVVVWLVSTVLVWFSGAATGPFVRGCKTER</sequence>
<feature type="transmembrane region" description="Helical" evidence="1">
    <location>
        <begin position="45"/>
        <end position="67"/>
    </location>
</feature>
<name>A0A843TYF1_COLES</name>